<protein>
    <submittedName>
        <fullName evidence="1">Uncharacterized protein</fullName>
    </submittedName>
</protein>
<comment type="caution">
    <text evidence="1">The sequence shown here is derived from an EMBL/GenBank/DDBJ whole genome shotgun (WGS) entry which is preliminary data.</text>
</comment>
<dbReference type="Proteomes" id="UP000264036">
    <property type="component" value="Unassembled WGS sequence"/>
</dbReference>
<name>A0A356LE56_9BURK</name>
<evidence type="ECO:0000313" key="1">
    <source>
        <dbReference type="EMBL" id="HBP29048.1"/>
    </source>
</evidence>
<evidence type="ECO:0000313" key="2">
    <source>
        <dbReference type="Proteomes" id="UP000264036"/>
    </source>
</evidence>
<sequence>MKKREEENDIKPAKRITLGELLDEYEKKITVNKKSADNESKRIKLLKRPISWSDGEIDLQCEQKRYICPA</sequence>
<organism evidence="1 2">
    <name type="scientific">Advenella kashmirensis</name>
    <dbReference type="NCBI Taxonomy" id="310575"/>
    <lineage>
        <taxon>Bacteria</taxon>
        <taxon>Pseudomonadati</taxon>
        <taxon>Pseudomonadota</taxon>
        <taxon>Betaproteobacteria</taxon>
        <taxon>Burkholderiales</taxon>
        <taxon>Alcaligenaceae</taxon>
    </lineage>
</organism>
<proteinExistence type="predicted"/>
<reference evidence="1 2" key="1">
    <citation type="journal article" date="2018" name="Nat. Biotechnol.">
        <title>A standardized bacterial taxonomy based on genome phylogeny substantially revises the tree of life.</title>
        <authorList>
            <person name="Parks D.H."/>
            <person name="Chuvochina M."/>
            <person name="Waite D.W."/>
            <person name="Rinke C."/>
            <person name="Skarshewski A."/>
            <person name="Chaumeil P.A."/>
            <person name="Hugenholtz P."/>
        </authorList>
    </citation>
    <scope>NUCLEOTIDE SEQUENCE [LARGE SCALE GENOMIC DNA]</scope>
    <source>
        <strain evidence="1">UBA10707</strain>
    </source>
</reference>
<dbReference type="AlphaFoldDB" id="A0A356LE56"/>
<gene>
    <name evidence="1" type="ORF">DD666_06505</name>
</gene>
<accession>A0A356LE56</accession>
<dbReference type="EMBL" id="DOEK01000013">
    <property type="protein sequence ID" value="HBP29048.1"/>
    <property type="molecule type" value="Genomic_DNA"/>
</dbReference>